<name>A0A7X0UB11_9BURK</name>
<dbReference type="InterPro" id="IPR003593">
    <property type="entry name" value="AAA+_ATPase"/>
</dbReference>
<dbReference type="Proteomes" id="UP000575083">
    <property type="component" value="Unassembled WGS sequence"/>
</dbReference>
<dbReference type="PROSITE" id="PS50893">
    <property type="entry name" value="ABC_TRANSPORTER_2"/>
    <property type="match status" value="1"/>
</dbReference>
<comment type="caution">
    <text evidence="6">The sequence shown here is derived from an EMBL/GenBank/DDBJ whole genome shotgun (WGS) entry which is preliminary data.</text>
</comment>
<dbReference type="PANTHER" id="PTHR45772:SF9">
    <property type="entry name" value="CONSERVED COMPONENT OF ABC TRANSPORTER FOR NATURAL AMINO ACIDS"/>
    <property type="match status" value="1"/>
</dbReference>
<evidence type="ECO:0000313" key="6">
    <source>
        <dbReference type="EMBL" id="MBB6561857.1"/>
    </source>
</evidence>
<keyword evidence="7" id="KW-1185">Reference proteome</keyword>
<dbReference type="InterPro" id="IPR051120">
    <property type="entry name" value="ABC_AA/LPS_Transport"/>
</dbReference>
<evidence type="ECO:0000256" key="1">
    <source>
        <dbReference type="ARBA" id="ARBA00022448"/>
    </source>
</evidence>
<keyword evidence="4 6" id="KW-0067">ATP-binding</keyword>
<keyword evidence="2" id="KW-1003">Cell membrane</keyword>
<dbReference type="InterPro" id="IPR027417">
    <property type="entry name" value="P-loop_NTPase"/>
</dbReference>
<dbReference type="InterPro" id="IPR003439">
    <property type="entry name" value="ABC_transporter-like_ATP-bd"/>
</dbReference>
<dbReference type="CDD" id="cd03219">
    <property type="entry name" value="ABC_Mj1267_LivG_branched"/>
    <property type="match status" value="1"/>
</dbReference>
<dbReference type="AlphaFoldDB" id="A0A7X0UB11"/>
<dbReference type="GO" id="GO:0016887">
    <property type="term" value="F:ATP hydrolysis activity"/>
    <property type="evidence" value="ECO:0007669"/>
    <property type="project" value="InterPro"/>
</dbReference>
<evidence type="ECO:0000256" key="2">
    <source>
        <dbReference type="ARBA" id="ARBA00022475"/>
    </source>
</evidence>
<reference evidence="6 7" key="1">
    <citation type="submission" date="2020-08" db="EMBL/GenBank/DDBJ databases">
        <title>Functional genomics of gut bacteria from endangered species of beetles.</title>
        <authorList>
            <person name="Carlos-Shanley C."/>
        </authorList>
    </citation>
    <scope>NUCLEOTIDE SEQUENCE [LARGE SCALE GENOMIC DNA]</scope>
    <source>
        <strain evidence="6 7">S00198</strain>
    </source>
</reference>
<dbReference type="InterPro" id="IPR017871">
    <property type="entry name" value="ABC_transporter-like_CS"/>
</dbReference>
<keyword evidence="3" id="KW-0547">Nucleotide-binding</keyword>
<gene>
    <name evidence="6" type="ORF">HNP48_004559</name>
</gene>
<dbReference type="Gene3D" id="3.40.50.300">
    <property type="entry name" value="P-loop containing nucleotide triphosphate hydrolases"/>
    <property type="match status" value="1"/>
</dbReference>
<dbReference type="SMART" id="SM00382">
    <property type="entry name" value="AAA"/>
    <property type="match status" value="1"/>
</dbReference>
<proteinExistence type="predicted"/>
<dbReference type="PROSITE" id="PS00211">
    <property type="entry name" value="ABC_TRANSPORTER_1"/>
    <property type="match status" value="1"/>
</dbReference>
<dbReference type="SUPFAM" id="SSF52540">
    <property type="entry name" value="P-loop containing nucleoside triphosphate hydrolases"/>
    <property type="match status" value="1"/>
</dbReference>
<keyword evidence="1" id="KW-0813">Transport</keyword>
<dbReference type="GO" id="GO:0005886">
    <property type="term" value="C:plasma membrane"/>
    <property type="evidence" value="ECO:0007669"/>
    <property type="project" value="TreeGrafter"/>
</dbReference>
<evidence type="ECO:0000256" key="4">
    <source>
        <dbReference type="ARBA" id="ARBA00022840"/>
    </source>
</evidence>
<evidence type="ECO:0000259" key="5">
    <source>
        <dbReference type="PROSITE" id="PS50893"/>
    </source>
</evidence>
<feature type="domain" description="ABC transporter" evidence="5">
    <location>
        <begin position="5"/>
        <end position="246"/>
    </location>
</feature>
<accession>A0A7X0UB11</accession>
<dbReference type="PANTHER" id="PTHR45772">
    <property type="entry name" value="CONSERVED COMPONENT OF ABC TRANSPORTER FOR NATURAL AMINO ACIDS-RELATED"/>
    <property type="match status" value="1"/>
</dbReference>
<evidence type="ECO:0000256" key="3">
    <source>
        <dbReference type="ARBA" id="ARBA00022741"/>
    </source>
</evidence>
<dbReference type="Pfam" id="PF00005">
    <property type="entry name" value="ABC_tran"/>
    <property type="match status" value="1"/>
</dbReference>
<keyword evidence="2" id="KW-0472">Membrane</keyword>
<sequence length="249" mass="26882">MSMLFEAKGLSKRFGEQVVLEDITLGVQEGQLAGIMGPNGAGKTTCFNVLTGRFKPDRGRVTFAGEDITGLAPREIAKKGISRSFQIMNLFNDDSALDNVLVATPRVRRQGFNGWRDLGGDSAAQDQAAAVLARVGLQGKERTPAKSLSYGERRALEIGVALAAEPRMLFLDEPTAGLGAEGTARLADLVAGLKRDLTIVIIEHDMQFLFRLADTLSVIHWGQVIARGTPAELRHNEWVQRSNLGALAA</sequence>
<protein>
    <submittedName>
        <fullName evidence="6">Branched-chain amino acid transport system ATP-binding protein</fullName>
    </submittedName>
</protein>
<dbReference type="GO" id="GO:0005524">
    <property type="term" value="F:ATP binding"/>
    <property type="evidence" value="ECO:0007669"/>
    <property type="project" value="UniProtKB-KW"/>
</dbReference>
<dbReference type="EMBL" id="JACHLK010000010">
    <property type="protein sequence ID" value="MBB6561857.1"/>
    <property type="molecule type" value="Genomic_DNA"/>
</dbReference>
<evidence type="ECO:0000313" key="7">
    <source>
        <dbReference type="Proteomes" id="UP000575083"/>
    </source>
</evidence>
<organism evidence="6 7">
    <name type="scientific">Acidovorax soli</name>
    <dbReference type="NCBI Taxonomy" id="592050"/>
    <lineage>
        <taxon>Bacteria</taxon>
        <taxon>Pseudomonadati</taxon>
        <taxon>Pseudomonadota</taxon>
        <taxon>Betaproteobacteria</taxon>
        <taxon>Burkholderiales</taxon>
        <taxon>Comamonadaceae</taxon>
        <taxon>Acidovorax</taxon>
    </lineage>
</organism>